<dbReference type="OrthoDB" id="5986971at2759"/>
<evidence type="ECO:0000259" key="2">
    <source>
        <dbReference type="Pfam" id="PF20231"/>
    </source>
</evidence>
<protein>
    <recommendedName>
        <fullName evidence="2">DUF6589 domain-containing protein</fullName>
    </recommendedName>
</protein>
<name>A0A7D9DEG0_PARCT</name>
<sequence>MTSQSNLHKRNDIKCLVCRSTLANSANRYSVGGKGKVDHCLVLNSVNIPFEVGQDYLCKTCHRKIEKHLKLLQQLDTSNNELRELFNGTLSTASASNINSKKRSRFDHDSDKAITNKDNNTSCNVLNRPKKICLEYMNEPCQSEQIDSVDEFIPFSFVDNTQDNTPINSTPKKTNSSSTQPKTAEVKVSVKWPSEPYPRVRILKDNFASIGKMLIRGTYAQIANAIFKTKQLRVELIKLMLKQLSRECSNLTSKKFSSILRKTSTNDILNFRLEKVCQELKERAPLYYSMLVTCASPSRRKLTESDSAKDFIPSVAVAGSILLRGRCKFLNATQVMIDMILKFSGMQAMFTRLGAMNITVSNTTLLRRLDEYGCKFDEDVQTYKSKASQTLVERITIAKENDGNHQLSEDNGSRDTYAHIRQENQLTNQPSKEPCTLAILPLACPTSSKPLPIRSTVNSGFQFVMDNLDLRQNVRDMTIDNQNKDHHWTNLNCVENRVSGAHLTDEESICDMSLLPNGTVLPQFKDHVNNREDYIILIERILVDHIPSLNFLKDIVIKHIPHMYKDEMAQSTKKTNLGILFEDENTTEGMLSVLEYIHSFLPNALDGEVKIFESANVIGDQLTVDRALNAIMSQQNGYTEEERLTNINVGVADWHADMNFLKLCFTKHYSTKSGLDQGTLFCDRNKINRRNVKSDVTNAYSPCRSMFVIAVKARVLAAALKILGMETIDEKPTENSLPPSIEKGTINTKREYLRSIAAKIVDMYVIDNESVNSLINQILSEDEQQERRKGQAQTLDGRYPCRVAGCTKTFKYDGKSRLNHERNHDEDQMPRQSVDIVETSHTPLSSAQCDNEEQNDDMFNYQCSLLQYGLLYLNFKDAIAEGDGSRIMRIWKFFLLYFRENSTRSKYALEALYLLFQVNSLMTPRKAHQLTWNRSVNNRGGPGKNVPLDLDLEHDNNFVKSACKKLGRNLTSKAVTTICRSSMVARKCIEEFDSESKIRRRSGKHVSQSDANDIGILVDGLMKQESFTKKPGRTYNHYSKFKRSHLNNVDMSSLYKWINNHKKEVILNRKAR</sequence>
<feature type="domain" description="DUF6589" evidence="2">
    <location>
        <begin position="521"/>
        <end position="1005"/>
    </location>
</feature>
<feature type="compositionally biased region" description="Low complexity" evidence="1">
    <location>
        <begin position="168"/>
        <end position="183"/>
    </location>
</feature>
<dbReference type="Pfam" id="PF20231">
    <property type="entry name" value="DUF6589"/>
    <property type="match status" value="1"/>
</dbReference>
<feature type="region of interest" description="Disordered" evidence="1">
    <location>
        <begin position="162"/>
        <end position="187"/>
    </location>
</feature>
<evidence type="ECO:0000313" key="4">
    <source>
        <dbReference type="Proteomes" id="UP001152795"/>
    </source>
</evidence>
<reference evidence="3" key="1">
    <citation type="submission" date="2020-04" db="EMBL/GenBank/DDBJ databases">
        <authorList>
            <person name="Alioto T."/>
            <person name="Alioto T."/>
            <person name="Gomez Garrido J."/>
        </authorList>
    </citation>
    <scope>NUCLEOTIDE SEQUENCE</scope>
    <source>
        <strain evidence="3">A484AB</strain>
    </source>
</reference>
<dbReference type="AlphaFoldDB" id="A0A7D9DEG0"/>
<dbReference type="EMBL" id="CACRXK020000654">
    <property type="protein sequence ID" value="CAB3983768.1"/>
    <property type="molecule type" value="Genomic_DNA"/>
</dbReference>
<comment type="caution">
    <text evidence="3">The sequence shown here is derived from an EMBL/GenBank/DDBJ whole genome shotgun (WGS) entry which is preliminary data.</text>
</comment>
<proteinExistence type="predicted"/>
<dbReference type="InterPro" id="IPR046496">
    <property type="entry name" value="DUF6589"/>
</dbReference>
<evidence type="ECO:0000256" key="1">
    <source>
        <dbReference type="SAM" id="MobiDB-lite"/>
    </source>
</evidence>
<organism evidence="3 4">
    <name type="scientific">Paramuricea clavata</name>
    <name type="common">Red gorgonian</name>
    <name type="synonym">Violescent sea-whip</name>
    <dbReference type="NCBI Taxonomy" id="317549"/>
    <lineage>
        <taxon>Eukaryota</taxon>
        <taxon>Metazoa</taxon>
        <taxon>Cnidaria</taxon>
        <taxon>Anthozoa</taxon>
        <taxon>Octocorallia</taxon>
        <taxon>Malacalcyonacea</taxon>
        <taxon>Plexauridae</taxon>
        <taxon>Paramuricea</taxon>
    </lineage>
</organism>
<gene>
    <name evidence="3" type="ORF">PACLA_8A074806</name>
</gene>
<evidence type="ECO:0000313" key="3">
    <source>
        <dbReference type="EMBL" id="CAB3983768.1"/>
    </source>
</evidence>
<accession>A0A7D9DEG0</accession>
<dbReference type="Proteomes" id="UP001152795">
    <property type="component" value="Unassembled WGS sequence"/>
</dbReference>
<keyword evidence="4" id="KW-1185">Reference proteome</keyword>